<name>A0A226EVT7_FOLCA</name>
<keyword evidence="2" id="KW-1185">Reference proteome</keyword>
<proteinExistence type="predicted"/>
<gene>
    <name evidence="1" type="ORF">Fcan01_03949</name>
</gene>
<dbReference type="AlphaFoldDB" id="A0A226EVT7"/>
<protein>
    <submittedName>
        <fullName evidence="1">Uncharacterized protein</fullName>
    </submittedName>
</protein>
<reference evidence="1 2" key="1">
    <citation type="submission" date="2015-12" db="EMBL/GenBank/DDBJ databases">
        <title>The genome of Folsomia candida.</title>
        <authorList>
            <person name="Faddeeva A."/>
            <person name="Derks M.F."/>
            <person name="Anvar Y."/>
            <person name="Smit S."/>
            <person name="Van Straalen N."/>
            <person name="Roelofs D."/>
        </authorList>
    </citation>
    <scope>NUCLEOTIDE SEQUENCE [LARGE SCALE GENOMIC DNA]</scope>
    <source>
        <strain evidence="1 2">VU population</strain>
        <tissue evidence="1">Whole body</tissue>
    </source>
</reference>
<dbReference type="Proteomes" id="UP000198287">
    <property type="component" value="Unassembled WGS sequence"/>
</dbReference>
<evidence type="ECO:0000313" key="2">
    <source>
        <dbReference type="Proteomes" id="UP000198287"/>
    </source>
</evidence>
<comment type="caution">
    <text evidence="1">The sequence shown here is derived from an EMBL/GenBank/DDBJ whole genome shotgun (WGS) entry which is preliminary data.</text>
</comment>
<evidence type="ECO:0000313" key="1">
    <source>
        <dbReference type="EMBL" id="OXA61745.1"/>
    </source>
</evidence>
<sequence>MFRSILLSAPATTRLPRFPRVRVSISMDEVNAGWMCWTATLCRTKAENRYHSSLPPGRKVVLGFSAVGRFRCGDAAPLAPPNIHSAQLSLSLSEDRIWPKSQFSLLLRLSRPATWHLSTIPVLPSTTTTITIYSAAGNKLSLSQQVPNFPPLRDGHALEFFFHPGPITTTYV</sequence>
<accession>A0A226EVT7</accession>
<organism evidence="1 2">
    <name type="scientific">Folsomia candida</name>
    <name type="common">Springtail</name>
    <dbReference type="NCBI Taxonomy" id="158441"/>
    <lineage>
        <taxon>Eukaryota</taxon>
        <taxon>Metazoa</taxon>
        <taxon>Ecdysozoa</taxon>
        <taxon>Arthropoda</taxon>
        <taxon>Hexapoda</taxon>
        <taxon>Collembola</taxon>
        <taxon>Entomobryomorpha</taxon>
        <taxon>Isotomoidea</taxon>
        <taxon>Isotomidae</taxon>
        <taxon>Proisotominae</taxon>
        <taxon>Folsomia</taxon>
    </lineage>
</organism>
<dbReference type="EMBL" id="LNIX01000001">
    <property type="protein sequence ID" value="OXA61745.1"/>
    <property type="molecule type" value="Genomic_DNA"/>
</dbReference>